<keyword evidence="2" id="KW-1185">Reference proteome</keyword>
<name>A0AAV7G3W7_DENCH</name>
<reference evidence="1 2" key="1">
    <citation type="journal article" date="2021" name="Hortic Res">
        <title>Chromosome-scale assembly of the Dendrobium chrysotoxum genome enhances the understanding of orchid evolution.</title>
        <authorList>
            <person name="Zhang Y."/>
            <person name="Zhang G.Q."/>
            <person name="Zhang D."/>
            <person name="Liu X.D."/>
            <person name="Xu X.Y."/>
            <person name="Sun W.H."/>
            <person name="Yu X."/>
            <person name="Zhu X."/>
            <person name="Wang Z.W."/>
            <person name="Zhao X."/>
            <person name="Zhong W.Y."/>
            <person name="Chen H."/>
            <person name="Yin W.L."/>
            <person name="Huang T."/>
            <person name="Niu S.C."/>
            <person name="Liu Z.J."/>
        </authorList>
    </citation>
    <scope>NUCLEOTIDE SEQUENCE [LARGE SCALE GENOMIC DNA]</scope>
    <source>
        <strain evidence="1">Lindl</strain>
    </source>
</reference>
<proteinExistence type="predicted"/>
<evidence type="ECO:0000313" key="2">
    <source>
        <dbReference type="Proteomes" id="UP000775213"/>
    </source>
</evidence>
<protein>
    <submittedName>
        <fullName evidence="1">Uncharacterized protein</fullName>
    </submittedName>
</protein>
<organism evidence="1 2">
    <name type="scientific">Dendrobium chrysotoxum</name>
    <name type="common">Orchid</name>
    <dbReference type="NCBI Taxonomy" id="161865"/>
    <lineage>
        <taxon>Eukaryota</taxon>
        <taxon>Viridiplantae</taxon>
        <taxon>Streptophyta</taxon>
        <taxon>Embryophyta</taxon>
        <taxon>Tracheophyta</taxon>
        <taxon>Spermatophyta</taxon>
        <taxon>Magnoliopsida</taxon>
        <taxon>Liliopsida</taxon>
        <taxon>Asparagales</taxon>
        <taxon>Orchidaceae</taxon>
        <taxon>Epidendroideae</taxon>
        <taxon>Malaxideae</taxon>
        <taxon>Dendrobiinae</taxon>
        <taxon>Dendrobium</taxon>
    </lineage>
</organism>
<accession>A0AAV7G3W7</accession>
<evidence type="ECO:0000313" key="1">
    <source>
        <dbReference type="EMBL" id="KAH0450425.1"/>
    </source>
</evidence>
<sequence>MAIKWRPFQDLGDVIYGLALCVELHHHMIITVPAIAVAVREEGSEGERLGNAEDLLGGILLHGCHL</sequence>
<comment type="caution">
    <text evidence="1">The sequence shown here is derived from an EMBL/GenBank/DDBJ whole genome shotgun (WGS) entry which is preliminary data.</text>
</comment>
<dbReference type="EMBL" id="JAGFBR010000018">
    <property type="protein sequence ID" value="KAH0450425.1"/>
    <property type="molecule type" value="Genomic_DNA"/>
</dbReference>
<dbReference type="Proteomes" id="UP000775213">
    <property type="component" value="Unassembled WGS sequence"/>
</dbReference>
<gene>
    <name evidence="1" type="ORF">IEQ34_021117</name>
</gene>
<dbReference type="AlphaFoldDB" id="A0AAV7G3W7"/>